<dbReference type="PANTHER" id="PTHR38011">
    <property type="entry name" value="DIHYDROFOLATE REDUCTASE FAMILY PROTEIN (AFU_ORTHOLOGUE AFUA_8G06820)"/>
    <property type="match status" value="1"/>
</dbReference>
<reference evidence="2 3" key="1">
    <citation type="submission" date="2018-02" db="EMBL/GenBank/DDBJ databases">
        <title>Solimicrobium silvestre gen. nov., sp. nov., isolated from alpine forest soil.</title>
        <authorList>
            <person name="Margesin R."/>
            <person name="Albuquerque L."/>
            <person name="Zhang D.-C."/>
            <person name="Froufe H.J.C."/>
            <person name="Severino R."/>
            <person name="Roxo I."/>
            <person name="Egas C."/>
            <person name="Da Costa M.S."/>
        </authorList>
    </citation>
    <scope>NUCLEOTIDE SEQUENCE [LARGE SCALE GENOMIC DNA]</scope>
    <source>
        <strain evidence="2 3">S20-91</strain>
    </source>
</reference>
<evidence type="ECO:0000313" key="2">
    <source>
        <dbReference type="EMBL" id="PRC93174.1"/>
    </source>
</evidence>
<protein>
    <submittedName>
        <fullName evidence="2">RibD C-terminal domain</fullName>
    </submittedName>
</protein>
<dbReference type="InterPro" id="IPR024072">
    <property type="entry name" value="DHFR-like_dom_sf"/>
</dbReference>
<dbReference type="SUPFAM" id="SSF53597">
    <property type="entry name" value="Dihydrofolate reductase-like"/>
    <property type="match status" value="1"/>
</dbReference>
<sequence length="176" mass="19705">MRKLTANLFISLDGVVEAPSTFMRPDLYGDIPEEYIAEQDTVLMGRKIYEEWSQFWPDSKIEPFASFINKHPKIVVSSTLRNLEWRNSTLLDGDLEGAVRKLKAQPGKTIGVHGISLIQSLLLAGLVDELHLTLVPAIAGRGRRLLDHQGAAIQLDLQNSRSTPRGLECLVYAVRR</sequence>
<name>A0A2S9GZL7_9BURK</name>
<gene>
    <name evidence="2" type="ORF">S2091_2260</name>
</gene>
<dbReference type="Proteomes" id="UP000237839">
    <property type="component" value="Unassembled WGS sequence"/>
</dbReference>
<dbReference type="InterPro" id="IPR050765">
    <property type="entry name" value="Riboflavin_Biosynth_HTPR"/>
</dbReference>
<evidence type="ECO:0000313" key="3">
    <source>
        <dbReference type="Proteomes" id="UP000237839"/>
    </source>
</evidence>
<dbReference type="InterPro" id="IPR002734">
    <property type="entry name" value="RibDG_C"/>
</dbReference>
<dbReference type="GO" id="GO:0008703">
    <property type="term" value="F:5-amino-6-(5-phosphoribosylamino)uracil reductase activity"/>
    <property type="evidence" value="ECO:0007669"/>
    <property type="project" value="InterPro"/>
</dbReference>
<evidence type="ECO:0000259" key="1">
    <source>
        <dbReference type="Pfam" id="PF01872"/>
    </source>
</evidence>
<dbReference type="RefSeq" id="WP_165794974.1">
    <property type="nucleotide sequence ID" value="NZ_PUGF01000009.1"/>
</dbReference>
<proteinExistence type="predicted"/>
<feature type="domain" description="Bacterial bifunctional deaminase-reductase C-terminal" evidence="1">
    <location>
        <begin position="2"/>
        <end position="166"/>
    </location>
</feature>
<accession>A0A2S9GZL7</accession>
<keyword evidence="3" id="KW-1185">Reference proteome</keyword>
<dbReference type="PANTHER" id="PTHR38011:SF2">
    <property type="entry name" value="BIFUNCTIONAL DEAMINASE-REDUCTASE DOMAIN PROTEIN"/>
    <property type="match status" value="1"/>
</dbReference>
<dbReference type="EMBL" id="PUGF01000009">
    <property type="protein sequence ID" value="PRC93174.1"/>
    <property type="molecule type" value="Genomic_DNA"/>
</dbReference>
<organism evidence="2 3">
    <name type="scientific">Solimicrobium silvestre</name>
    <dbReference type="NCBI Taxonomy" id="2099400"/>
    <lineage>
        <taxon>Bacteria</taxon>
        <taxon>Pseudomonadati</taxon>
        <taxon>Pseudomonadota</taxon>
        <taxon>Betaproteobacteria</taxon>
        <taxon>Burkholderiales</taxon>
        <taxon>Oxalobacteraceae</taxon>
        <taxon>Solimicrobium</taxon>
    </lineage>
</organism>
<dbReference type="Gene3D" id="3.40.430.10">
    <property type="entry name" value="Dihydrofolate Reductase, subunit A"/>
    <property type="match status" value="1"/>
</dbReference>
<comment type="caution">
    <text evidence="2">The sequence shown here is derived from an EMBL/GenBank/DDBJ whole genome shotgun (WGS) entry which is preliminary data.</text>
</comment>
<dbReference type="GO" id="GO:0009231">
    <property type="term" value="P:riboflavin biosynthetic process"/>
    <property type="evidence" value="ECO:0007669"/>
    <property type="project" value="InterPro"/>
</dbReference>
<dbReference type="AlphaFoldDB" id="A0A2S9GZL7"/>
<dbReference type="Pfam" id="PF01872">
    <property type="entry name" value="RibD_C"/>
    <property type="match status" value="1"/>
</dbReference>